<reference evidence="2" key="1">
    <citation type="journal article" date="2013" name="Genetics">
        <title>The draft genome and transcriptome of Panagrellus redivivus are shaped by the harsh demands of a free-living lifestyle.</title>
        <authorList>
            <person name="Srinivasan J."/>
            <person name="Dillman A.R."/>
            <person name="Macchietto M.G."/>
            <person name="Heikkinen L."/>
            <person name="Lakso M."/>
            <person name="Fracchia K.M."/>
            <person name="Antoshechkin I."/>
            <person name="Mortazavi A."/>
            <person name="Wong G."/>
            <person name="Sternberg P.W."/>
        </authorList>
    </citation>
    <scope>NUCLEOTIDE SEQUENCE [LARGE SCALE GENOMIC DNA]</scope>
    <source>
        <strain evidence="2">MT8872</strain>
    </source>
</reference>
<keyword evidence="1" id="KW-0472">Membrane</keyword>
<dbReference type="Proteomes" id="UP000492821">
    <property type="component" value="Unassembled WGS sequence"/>
</dbReference>
<dbReference type="WBParaSite" id="Pan_g24216.t1">
    <property type="protein sequence ID" value="Pan_g24216.t1"/>
    <property type="gene ID" value="Pan_g24216"/>
</dbReference>
<evidence type="ECO:0000256" key="1">
    <source>
        <dbReference type="SAM" id="Phobius"/>
    </source>
</evidence>
<proteinExistence type="predicted"/>
<dbReference type="AlphaFoldDB" id="A0A7E4VT26"/>
<accession>A0A7E4VT26</accession>
<evidence type="ECO:0000313" key="3">
    <source>
        <dbReference type="WBParaSite" id="Pan_g24216.t1"/>
    </source>
</evidence>
<keyword evidence="1" id="KW-1133">Transmembrane helix</keyword>
<feature type="transmembrane region" description="Helical" evidence="1">
    <location>
        <begin position="32"/>
        <end position="59"/>
    </location>
</feature>
<evidence type="ECO:0000313" key="2">
    <source>
        <dbReference type="Proteomes" id="UP000492821"/>
    </source>
</evidence>
<sequence length="84" mass="9169">MVKMDTTTRAPKARHVSYHDAAFSNAFYATEFIASGIVGTAIGTWIAILGMVFFCMIIYGNKSRVPPLKYKLVSSTPAPPTPSR</sequence>
<name>A0A7E4VT26_PANRE</name>
<keyword evidence="1" id="KW-0812">Transmembrane</keyword>
<organism evidence="2 3">
    <name type="scientific">Panagrellus redivivus</name>
    <name type="common">Microworm</name>
    <dbReference type="NCBI Taxonomy" id="6233"/>
    <lineage>
        <taxon>Eukaryota</taxon>
        <taxon>Metazoa</taxon>
        <taxon>Ecdysozoa</taxon>
        <taxon>Nematoda</taxon>
        <taxon>Chromadorea</taxon>
        <taxon>Rhabditida</taxon>
        <taxon>Tylenchina</taxon>
        <taxon>Panagrolaimomorpha</taxon>
        <taxon>Panagrolaimoidea</taxon>
        <taxon>Panagrolaimidae</taxon>
        <taxon>Panagrellus</taxon>
    </lineage>
</organism>
<keyword evidence="2" id="KW-1185">Reference proteome</keyword>
<protein>
    <submittedName>
        <fullName evidence="3">Uncharacterized protein</fullName>
    </submittedName>
</protein>
<reference evidence="3" key="2">
    <citation type="submission" date="2020-10" db="UniProtKB">
        <authorList>
            <consortium name="WormBaseParasite"/>
        </authorList>
    </citation>
    <scope>IDENTIFICATION</scope>
</reference>